<keyword evidence="3" id="KW-0547">Nucleotide-binding</keyword>
<evidence type="ECO:0000313" key="7">
    <source>
        <dbReference type="Proteomes" id="UP001285921"/>
    </source>
</evidence>
<dbReference type="PANTHER" id="PTHR43776">
    <property type="entry name" value="TRANSPORT ATP-BINDING PROTEIN"/>
    <property type="match status" value="1"/>
</dbReference>
<name>A0ABQ6NLC4_9BACL</name>
<dbReference type="Pfam" id="PF00005">
    <property type="entry name" value="ABC_tran"/>
    <property type="match status" value="1"/>
</dbReference>
<dbReference type="InterPro" id="IPR050319">
    <property type="entry name" value="ABC_transp_ATP-bind"/>
</dbReference>
<dbReference type="EMBL" id="BTCL01000007">
    <property type="protein sequence ID" value="GMK45353.1"/>
    <property type="molecule type" value="Genomic_DNA"/>
</dbReference>
<evidence type="ECO:0000256" key="3">
    <source>
        <dbReference type="ARBA" id="ARBA00022741"/>
    </source>
</evidence>
<dbReference type="NCBIfam" id="TIGR01727">
    <property type="entry name" value="oligo_HPY"/>
    <property type="match status" value="1"/>
</dbReference>
<evidence type="ECO:0000256" key="4">
    <source>
        <dbReference type="ARBA" id="ARBA00022840"/>
    </source>
</evidence>
<feature type="domain" description="ABC transporter" evidence="5">
    <location>
        <begin position="6"/>
        <end position="253"/>
    </location>
</feature>
<dbReference type="GO" id="GO:0005524">
    <property type="term" value="F:ATP binding"/>
    <property type="evidence" value="ECO:0007669"/>
    <property type="project" value="UniProtKB-KW"/>
</dbReference>
<dbReference type="PANTHER" id="PTHR43776:SF8">
    <property type="entry name" value="ABC TRANSPORTER, ATP-BINDING PROTEIN"/>
    <property type="match status" value="1"/>
</dbReference>
<comment type="similarity">
    <text evidence="1">Belongs to the ABC transporter superfamily.</text>
</comment>
<evidence type="ECO:0000313" key="6">
    <source>
        <dbReference type="EMBL" id="GMK45353.1"/>
    </source>
</evidence>
<dbReference type="Gene3D" id="3.40.50.300">
    <property type="entry name" value="P-loop containing nucleotide triphosphate hydrolases"/>
    <property type="match status" value="1"/>
</dbReference>
<accession>A0ABQ6NLC4</accession>
<dbReference type="PROSITE" id="PS50893">
    <property type="entry name" value="ABC_TRANSPORTER_2"/>
    <property type="match status" value="1"/>
</dbReference>
<dbReference type="InterPro" id="IPR003593">
    <property type="entry name" value="AAA+_ATPase"/>
</dbReference>
<dbReference type="InterPro" id="IPR013563">
    <property type="entry name" value="Oligopep_ABC_C"/>
</dbReference>
<evidence type="ECO:0000259" key="5">
    <source>
        <dbReference type="PROSITE" id="PS50893"/>
    </source>
</evidence>
<dbReference type="Pfam" id="PF08352">
    <property type="entry name" value="oligo_HPY"/>
    <property type="match status" value="1"/>
</dbReference>
<sequence>MSKPLLHVNELEKVFSSRSMFRKKQVHAVQDVSFTLEAGEVLAIVGESGSGKSTVARMLTNLIPATSGDIVYNGESLRTNRQLRKKLPTFVQMIFQDPFAALNPHHTIGYIIGRPLQVHRLTQGDLRSRVLELLRKVGLSPEEDFIDKYPYQLSGGQKQRVVIAKVLGLAPKVIIADEPTSMLDVSIGIDIMNLLLDLKEKENLALMMITHNLGSARYMADRIAVMYAGRVMEYGPAEELIQNPQHPYTKLLLYSSPDPWREQTEVFEVVEAQVQDASGACCSFHNRCPFATDICRTKPVAIAQLENGHQVRCHLYA</sequence>
<reference evidence="6 7" key="1">
    <citation type="submission" date="2023-05" db="EMBL/GenBank/DDBJ databases">
        <title>Draft genome of Paenibacillus sp. CCS26.</title>
        <authorList>
            <person name="Akita H."/>
            <person name="Shinto Y."/>
            <person name="Kimura Z."/>
        </authorList>
    </citation>
    <scope>NUCLEOTIDE SEQUENCE [LARGE SCALE GENOMIC DNA]</scope>
    <source>
        <strain evidence="6 7">CCS26</strain>
    </source>
</reference>
<comment type="caution">
    <text evidence="6">The sequence shown here is derived from an EMBL/GenBank/DDBJ whole genome shotgun (WGS) entry which is preliminary data.</text>
</comment>
<organism evidence="6 7">
    <name type="scientific">Paenibacillus glycanilyticus</name>
    <dbReference type="NCBI Taxonomy" id="126569"/>
    <lineage>
        <taxon>Bacteria</taxon>
        <taxon>Bacillati</taxon>
        <taxon>Bacillota</taxon>
        <taxon>Bacilli</taxon>
        <taxon>Bacillales</taxon>
        <taxon>Paenibacillaceae</taxon>
        <taxon>Paenibacillus</taxon>
    </lineage>
</organism>
<dbReference type="InterPro" id="IPR027417">
    <property type="entry name" value="P-loop_NTPase"/>
</dbReference>
<keyword evidence="2" id="KW-0813">Transport</keyword>
<evidence type="ECO:0000256" key="1">
    <source>
        <dbReference type="ARBA" id="ARBA00005417"/>
    </source>
</evidence>
<evidence type="ECO:0000256" key="2">
    <source>
        <dbReference type="ARBA" id="ARBA00022448"/>
    </source>
</evidence>
<gene>
    <name evidence="6" type="ORF">PghCCS26_24810</name>
</gene>
<keyword evidence="7" id="KW-1185">Reference proteome</keyword>
<dbReference type="PROSITE" id="PS00211">
    <property type="entry name" value="ABC_TRANSPORTER_1"/>
    <property type="match status" value="1"/>
</dbReference>
<dbReference type="RefSeq" id="WP_317980111.1">
    <property type="nucleotide sequence ID" value="NZ_BTCL01000007.1"/>
</dbReference>
<proteinExistence type="inferred from homology"/>
<dbReference type="Proteomes" id="UP001285921">
    <property type="component" value="Unassembled WGS sequence"/>
</dbReference>
<dbReference type="InterPro" id="IPR003439">
    <property type="entry name" value="ABC_transporter-like_ATP-bd"/>
</dbReference>
<dbReference type="SMART" id="SM00382">
    <property type="entry name" value="AAA"/>
    <property type="match status" value="1"/>
</dbReference>
<keyword evidence="4 6" id="KW-0067">ATP-binding</keyword>
<dbReference type="InterPro" id="IPR017871">
    <property type="entry name" value="ABC_transporter-like_CS"/>
</dbReference>
<dbReference type="CDD" id="cd03257">
    <property type="entry name" value="ABC_NikE_OppD_transporters"/>
    <property type="match status" value="1"/>
</dbReference>
<dbReference type="SUPFAM" id="SSF52540">
    <property type="entry name" value="P-loop containing nucleoside triphosphate hydrolases"/>
    <property type="match status" value="1"/>
</dbReference>
<protein>
    <submittedName>
        <fullName evidence="6">Dipeptide/oligopeptide/nickel ABC transporter ATP-binding protein</fullName>
    </submittedName>
</protein>